<dbReference type="STRING" id="394096.DB31_0135"/>
<accession>A0A085WW11</accession>
<name>A0A085WW11_9BACT</name>
<organism evidence="1 2">
    <name type="scientific">Hyalangium minutum</name>
    <dbReference type="NCBI Taxonomy" id="394096"/>
    <lineage>
        <taxon>Bacteria</taxon>
        <taxon>Pseudomonadati</taxon>
        <taxon>Myxococcota</taxon>
        <taxon>Myxococcia</taxon>
        <taxon>Myxococcales</taxon>
        <taxon>Cystobacterineae</taxon>
        <taxon>Archangiaceae</taxon>
        <taxon>Hyalangium</taxon>
    </lineage>
</organism>
<gene>
    <name evidence="1" type="ORF">DB31_0135</name>
</gene>
<reference evidence="1 2" key="1">
    <citation type="submission" date="2014-04" db="EMBL/GenBank/DDBJ databases">
        <title>Genome assembly of Hyalangium minutum DSM 14724.</title>
        <authorList>
            <person name="Sharma G."/>
            <person name="Subramanian S."/>
        </authorList>
    </citation>
    <scope>NUCLEOTIDE SEQUENCE [LARGE SCALE GENOMIC DNA]</scope>
    <source>
        <strain evidence="1 2">DSM 14724</strain>
    </source>
</reference>
<evidence type="ECO:0000313" key="2">
    <source>
        <dbReference type="Proteomes" id="UP000028725"/>
    </source>
</evidence>
<sequence length="115" mass="12858">MKEQPAPPSSAYVLIADQYHLLVYNRDLQERRIFPHPVLQYFLGARVREGLPPPVASFSTLPEAEAWFKSQVSPPPQAVISIAGELYLTVDHSNIGHRSIYPFSLAVQEETPDAS</sequence>
<dbReference type="Proteomes" id="UP000028725">
    <property type="component" value="Unassembled WGS sequence"/>
</dbReference>
<comment type="caution">
    <text evidence="1">The sequence shown here is derived from an EMBL/GenBank/DDBJ whole genome shotgun (WGS) entry which is preliminary data.</text>
</comment>
<evidence type="ECO:0000313" key="1">
    <source>
        <dbReference type="EMBL" id="KFE71874.1"/>
    </source>
</evidence>
<proteinExistence type="predicted"/>
<dbReference type="EMBL" id="JMCB01000001">
    <property type="protein sequence ID" value="KFE71874.1"/>
    <property type="molecule type" value="Genomic_DNA"/>
</dbReference>
<protein>
    <submittedName>
        <fullName evidence="1">Uncharacterized protein</fullName>
    </submittedName>
</protein>
<keyword evidence="2" id="KW-1185">Reference proteome</keyword>
<dbReference type="AlphaFoldDB" id="A0A085WW11"/>